<evidence type="ECO:0000313" key="3">
    <source>
        <dbReference type="EMBL" id="WAI01169.1"/>
    </source>
</evidence>
<dbReference type="AlphaFoldDB" id="A0A9X9S3C9"/>
<evidence type="ECO:0000256" key="1">
    <source>
        <dbReference type="SAM" id="Phobius"/>
    </source>
</evidence>
<dbReference type="PANTHER" id="PTHR48090">
    <property type="entry name" value="UNDECAPRENYL-PHOSPHATE 4-DEOXY-4-FORMAMIDO-L-ARABINOSE TRANSFERASE-RELATED"/>
    <property type="match status" value="1"/>
</dbReference>
<reference evidence="3" key="1">
    <citation type="submission" date="2022-11" db="EMBL/GenBank/DDBJ databases">
        <title>Complete genome sequence of Methanogenium organophilum DSM 3596.</title>
        <authorList>
            <person name="Chen S.-C."/>
            <person name="Lai S.-J."/>
            <person name="You Y.-T."/>
        </authorList>
    </citation>
    <scope>NUCLEOTIDE SEQUENCE</scope>
    <source>
        <strain evidence="3">DSM 3596</strain>
    </source>
</reference>
<dbReference type="InterPro" id="IPR050256">
    <property type="entry name" value="Glycosyltransferase_2"/>
</dbReference>
<dbReference type="PANTHER" id="PTHR48090:SF7">
    <property type="entry name" value="RFBJ PROTEIN"/>
    <property type="match status" value="1"/>
</dbReference>
<proteinExistence type="predicted"/>
<sequence>MKREEYMQQIQNQVVSKSNPTKTSINMDPMQNQIVNKSTLIKPPVNLDPIQNQVGRKSTPTKTPVNLDSIQYNKLSAIIPAYNEALSIGSLVLKTKKYVDHVIVIDDGSNDKTADIARLAGATVIQLEKNQGKAQALMYGFELLKQEGYTTAVMFDGDGQHNPDDIPAIVEPVLRGEADLVIGSRYLGKESAIPAYRMIGQKTLGAFTNFGAKTKTTDSTSGFRALSTKAINNLDFSSEGYSIEFDMINHFASRNLQITEVPIEVAYGDPNFHKKNAFTQGLGPLYDLIGTVGYKRPMLVFVFTGALIALFGLLAGYFAFPMEFPFILTMVSAVAVLLGFLLISSGLLLNSLVQIMKIYRK</sequence>
<dbReference type="Gene3D" id="3.90.550.10">
    <property type="entry name" value="Spore Coat Polysaccharide Biosynthesis Protein SpsA, Chain A"/>
    <property type="match status" value="1"/>
</dbReference>
<dbReference type="EMBL" id="CP113361">
    <property type="protein sequence ID" value="WAI01169.1"/>
    <property type="molecule type" value="Genomic_DNA"/>
</dbReference>
<organism evidence="3 4">
    <name type="scientific">Methanogenium organophilum</name>
    <dbReference type="NCBI Taxonomy" id="2199"/>
    <lineage>
        <taxon>Archaea</taxon>
        <taxon>Methanobacteriati</taxon>
        <taxon>Methanobacteriota</taxon>
        <taxon>Stenosarchaea group</taxon>
        <taxon>Methanomicrobia</taxon>
        <taxon>Methanomicrobiales</taxon>
        <taxon>Methanomicrobiaceae</taxon>
        <taxon>Methanogenium</taxon>
    </lineage>
</organism>
<dbReference type="SUPFAM" id="SSF53448">
    <property type="entry name" value="Nucleotide-diphospho-sugar transferases"/>
    <property type="match status" value="1"/>
</dbReference>
<dbReference type="InterPro" id="IPR001173">
    <property type="entry name" value="Glyco_trans_2-like"/>
</dbReference>
<dbReference type="GeneID" id="76835887"/>
<dbReference type="Proteomes" id="UP001163096">
    <property type="component" value="Chromosome"/>
</dbReference>
<dbReference type="RefSeq" id="WP_268186387.1">
    <property type="nucleotide sequence ID" value="NZ_CP113361.1"/>
</dbReference>
<dbReference type="CDD" id="cd04179">
    <property type="entry name" value="DPM_DPG-synthase_like"/>
    <property type="match status" value="1"/>
</dbReference>
<dbReference type="Pfam" id="PF00535">
    <property type="entry name" value="Glycos_transf_2"/>
    <property type="match status" value="1"/>
</dbReference>
<keyword evidence="1" id="KW-1133">Transmembrane helix</keyword>
<keyword evidence="4" id="KW-1185">Reference proteome</keyword>
<dbReference type="InterPro" id="IPR029044">
    <property type="entry name" value="Nucleotide-diphossugar_trans"/>
</dbReference>
<keyword evidence="1" id="KW-0812">Transmembrane</keyword>
<feature type="domain" description="Glycosyltransferase 2-like" evidence="2">
    <location>
        <begin position="76"/>
        <end position="232"/>
    </location>
</feature>
<feature type="transmembrane region" description="Helical" evidence="1">
    <location>
        <begin position="298"/>
        <end position="320"/>
    </location>
</feature>
<gene>
    <name evidence="3" type="ORF">OU421_12255</name>
</gene>
<evidence type="ECO:0000313" key="4">
    <source>
        <dbReference type="Proteomes" id="UP001163096"/>
    </source>
</evidence>
<keyword evidence="1" id="KW-0472">Membrane</keyword>
<evidence type="ECO:0000259" key="2">
    <source>
        <dbReference type="Pfam" id="PF00535"/>
    </source>
</evidence>
<dbReference type="KEGG" id="mou:OU421_12255"/>
<accession>A0A9X9S3C9</accession>
<protein>
    <submittedName>
        <fullName evidence="3">Glycosyltransferase family 2 protein</fullName>
    </submittedName>
</protein>
<feature type="transmembrane region" description="Helical" evidence="1">
    <location>
        <begin position="326"/>
        <end position="353"/>
    </location>
</feature>
<name>A0A9X9S3C9_METOG</name>